<evidence type="ECO:0000313" key="5">
    <source>
        <dbReference type="Proteomes" id="UP001190926"/>
    </source>
</evidence>
<reference evidence="4 5" key="1">
    <citation type="journal article" date="2021" name="Nat. Commun.">
        <title>Incipient diploidization of the medicinal plant Perilla within 10,000 years.</title>
        <authorList>
            <person name="Zhang Y."/>
            <person name="Shen Q."/>
            <person name="Leng L."/>
            <person name="Zhang D."/>
            <person name="Chen S."/>
            <person name="Shi Y."/>
            <person name="Ning Z."/>
            <person name="Chen S."/>
        </authorList>
    </citation>
    <scope>NUCLEOTIDE SEQUENCE [LARGE SCALE GENOMIC DNA]</scope>
    <source>
        <strain evidence="5">cv. PC099</strain>
    </source>
</reference>
<dbReference type="SUPFAM" id="SSF48371">
    <property type="entry name" value="ARM repeat"/>
    <property type="match status" value="3"/>
</dbReference>
<dbReference type="SMART" id="SM00185">
    <property type="entry name" value="ARM"/>
    <property type="match status" value="7"/>
</dbReference>
<gene>
    <name evidence="4" type="ORF">C2S53_004429</name>
</gene>
<dbReference type="InterPro" id="IPR011989">
    <property type="entry name" value="ARM-like"/>
</dbReference>
<dbReference type="InterPro" id="IPR052608">
    <property type="entry name" value="U-box_domain_protein"/>
</dbReference>
<accession>A0AAD4IY19</accession>
<comment type="caution">
    <text evidence="4">The sequence shown here is derived from an EMBL/GenBank/DDBJ whole genome shotgun (WGS) entry which is preliminary data.</text>
</comment>
<sequence>MEELDSSTINSRSSSSIQTEAAAAEFSVLIEKLNPILNEMKDSIEITELPAFESLETEYKRAKAVMDSQTSPAKHIECLVQNLGRSLGLVLFASHEQPLSNKQKIEALCKEMMNVRFDLSSDRESEFANDDDDEEEEVKTEIEEEETRIVLTVDDAILQIKYGSEEEFKNSLLLLFGFIRDGMISDERIEDEDVVRILCCRLSSCKGNERLIIIRIMRYLAQHEDHLHKEKMKDLEFLSALVKSLARDVEEQKAAVGLLLNLSEDAGVRRRIGRIQGCILMLVAISNGDDDDDDEASHDARMLLNSMSTNTQHALHMAEAGYFKPLIKYLKEGSEMSKVLMASALSRVELTDQNKASLGEGGAIEPLVNMFKTGNLEAKLSALNALQSLSNSKENIQRLIESGMVVALLQLLFSVTSVLMTLREPASAILAKVAQSESILVKHDIAQQMLSLLNLSSPPIQSHLLEALNNIISHPTSSASKVRKRMKENGAIHLLLPLFTEKRPQIREGAVKLVYALSRDIQGELTEELDHSHVRIIANIASTTTSDCEKAAALGILSNLPLTDRKTTDILKQANLLPMLLSSTSSLTPTTMWLAESIAALLIRFTNPNDKKLQHYAAENGIFPLLLKLLESNSETAKSKAAFSLAQLSINSINLSKSKKLKWFCVPPSLESLCEVHDGYCNVKNTFCLIKAGAITPLVQILESGERGADEGVLSCLSTLLQDEVWESGCNHLVKKSGVHSIIKVLSCGSFKAREKALWILERVFRVEAYREEYGESAQVVLIDLAQNGDPMLAPAVAKLLAQLELLQAQSTYF</sequence>
<dbReference type="PANTHER" id="PTHR45958:SF12">
    <property type="entry name" value="OS01G0948500 PROTEIN"/>
    <property type="match status" value="1"/>
</dbReference>
<feature type="compositionally biased region" description="Acidic residues" evidence="3">
    <location>
        <begin position="127"/>
        <end position="142"/>
    </location>
</feature>
<protein>
    <submittedName>
        <fullName evidence="4">Uncharacterized protein</fullName>
    </submittedName>
</protein>
<feature type="repeat" description="ARM" evidence="2">
    <location>
        <begin position="362"/>
        <end position="404"/>
    </location>
</feature>
<dbReference type="InterPro" id="IPR016024">
    <property type="entry name" value="ARM-type_fold"/>
</dbReference>
<dbReference type="PANTHER" id="PTHR45958">
    <property type="entry name" value="RING-TYPE E3 UBIQUITIN TRANSFERASE"/>
    <property type="match status" value="1"/>
</dbReference>
<keyword evidence="5" id="KW-1185">Reference proteome</keyword>
<proteinExistence type="predicted"/>
<dbReference type="AlphaFoldDB" id="A0AAD4IY19"/>
<evidence type="ECO:0000256" key="1">
    <source>
        <dbReference type="ARBA" id="ARBA00022737"/>
    </source>
</evidence>
<evidence type="ECO:0000256" key="3">
    <source>
        <dbReference type="SAM" id="MobiDB-lite"/>
    </source>
</evidence>
<dbReference type="EMBL" id="SDAM02000556">
    <property type="protein sequence ID" value="KAH6823693.1"/>
    <property type="molecule type" value="Genomic_DNA"/>
</dbReference>
<dbReference type="Gene3D" id="1.25.10.10">
    <property type="entry name" value="Leucine-rich Repeat Variant"/>
    <property type="match status" value="4"/>
</dbReference>
<dbReference type="PROSITE" id="PS50176">
    <property type="entry name" value="ARM_REPEAT"/>
    <property type="match status" value="1"/>
</dbReference>
<name>A0AAD4IY19_PERFH</name>
<keyword evidence="1" id="KW-0677">Repeat</keyword>
<feature type="region of interest" description="Disordered" evidence="3">
    <location>
        <begin position="121"/>
        <end position="142"/>
    </location>
</feature>
<evidence type="ECO:0000313" key="4">
    <source>
        <dbReference type="EMBL" id="KAH6823693.1"/>
    </source>
</evidence>
<evidence type="ECO:0000256" key="2">
    <source>
        <dbReference type="PROSITE-ProRule" id="PRU00259"/>
    </source>
</evidence>
<dbReference type="Proteomes" id="UP001190926">
    <property type="component" value="Unassembled WGS sequence"/>
</dbReference>
<organism evidence="4 5">
    <name type="scientific">Perilla frutescens var. hirtella</name>
    <name type="common">Perilla citriodora</name>
    <name type="synonym">Perilla setoyensis</name>
    <dbReference type="NCBI Taxonomy" id="608512"/>
    <lineage>
        <taxon>Eukaryota</taxon>
        <taxon>Viridiplantae</taxon>
        <taxon>Streptophyta</taxon>
        <taxon>Embryophyta</taxon>
        <taxon>Tracheophyta</taxon>
        <taxon>Spermatophyta</taxon>
        <taxon>Magnoliopsida</taxon>
        <taxon>eudicotyledons</taxon>
        <taxon>Gunneridae</taxon>
        <taxon>Pentapetalae</taxon>
        <taxon>asterids</taxon>
        <taxon>lamiids</taxon>
        <taxon>Lamiales</taxon>
        <taxon>Lamiaceae</taxon>
        <taxon>Nepetoideae</taxon>
        <taxon>Elsholtzieae</taxon>
        <taxon>Perilla</taxon>
    </lineage>
</organism>
<dbReference type="InterPro" id="IPR000225">
    <property type="entry name" value="Armadillo"/>
</dbReference>